<feature type="binding site" evidence="5">
    <location>
        <begin position="156"/>
        <end position="159"/>
    </location>
    <ligand>
        <name>spermidine</name>
        <dbReference type="ChEBI" id="CHEBI:57834"/>
    </ligand>
</feature>
<dbReference type="SUPFAM" id="SSF53335">
    <property type="entry name" value="S-adenosyl-L-methionine-dependent methyltransferases"/>
    <property type="match status" value="1"/>
</dbReference>
<dbReference type="InterPro" id="IPR035246">
    <property type="entry name" value="Spermidine_synt_N"/>
</dbReference>
<name>A0A397Q4K1_9HYPH</name>
<evidence type="ECO:0000313" key="10">
    <source>
        <dbReference type="EMBL" id="RIA55873.1"/>
    </source>
</evidence>
<dbReference type="NCBIfam" id="NF002010">
    <property type="entry name" value="PRK00811.1"/>
    <property type="match status" value="1"/>
</dbReference>
<dbReference type="PANTHER" id="PTHR11558:SF11">
    <property type="entry name" value="SPERMIDINE SYNTHASE"/>
    <property type="match status" value="1"/>
</dbReference>
<dbReference type="Gene3D" id="2.30.140.10">
    <property type="entry name" value="Spermidine synthase, tetramerisation domain"/>
    <property type="match status" value="1"/>
</dbReference>
<comment type="catalytic activity">
    <reaction evidence="5 8">
        <text>S-adenosyl 3-(methylsulfanyl)propylamine + putrescine = S-methyl-5'-thioadenosine + spermidine + H(+)</text>
        <dbReference type="Rhea" id="RHEA:12721"/>
        <dbReference type="ChEBI" id="CHEBI:15378"/>
        <dbReference type="ChEBI" id="CHEBI:17509"/>
        <dbReference type="ChEBI" id="CHEBI:57443"/>
        <dbReference type="ChEBI" id="CHEBI:57834"/>
        <dbReference type="ChEBI" id="CHEBI:326268"/>
        <dbReference type="EC" id="2.5.1.16"/>
    </reaction>
</comment>
<keyword evidence="11" id="KW-1185">Reference proteome</keyword>
<evidence type="ECO:0000256" key="7">
    <source>
        <dbReference type="RuleBase" id="RU003836"/>
    </source>
</evidence>
<dbReference type="RefSeq" id="WP_119061772.1">
    <property type="nucleotide sequence ID" value="NZ_QXDF01000001.1"/>
</dbReference>
<dbReference type="InterPro" id="IPR030373">
    <property type="entry name" value="PABS_CS"/>
</dbReference>
<evidence type="ECO:0000256" key="4">
    <source>
        <dbReference type="ARBA" id="ARBA00023115"/>
    </source>
</evidence>
<evidence type="ECO:0000256" key="5">
    <source>
        <dbReference type="HAMAP-Rule" id="MF_00198"/>
    </source>
</evidence>
<dbReference type="OrthoDB" id="9793120at2"/>
<dbReference type="CDD" id="cd02440">
    <property type="entry name" value="AdoMet_MTases"/>
    <property type="match status" value="1"/>
</dbReference>
<dbReference type="GO" id="GO:0008295">
    <property type="term" value="P:spermidine biosynthetic process"/>
    <property type="evidence" value="ECO:0007669"/>
    <property type="project" value="UniProtKB-UniRule"/>
</dbReference>
<feature type="binding site" evidence="5">
    <location>
        <position position="86"/>
    </location>
    <ligand>
        <name>spermidine</name>
        <dbReference type="ChEBI" id="CHEBI:57834"/>
    </ligand>
</feature>
<dbReference type="PANTHER" id="PTHR11558">
    <property type="entry name" value="SPERMIDINE/SPERMINE SYNTHASE"/>
    <property type="match status" value="1"/>
</dbReference>
<dbReference type="AlphaFoldDB" id="A0A397Q4K1"/>
<dbReference type="EMBL" id="QXDF01000001">
    <property type="protein sequence ID" value="RIA55873.1"/>
    <property type="molecule type" value="Genomic_DNA"/>
</dbReference>
<dbReference type="UniPathway" id="UPA00248">
    <property type="reaction ID" value="UER00314"/>
</dbReference>
<feature type="binding site" evidence="5">
    <location>
        <position position="31"/>
    </location>
    <ligand>
        <name>S-methyl-5'-thioadenosine</name>
        <dbReference type="ChEBI" id="CHEBI:17509"/>
    </ligand>
</feature>
<dbReference type="EC" id="2.5.1.16" evidence="5"/>
<dbReference type="Pfam" id="PF01564">
    <property type="entry name" value="Spermine_synth"/>
    <property type="match status" value="1"/>
</dbReference>
<dbReference type="InterPro" id="IPR001045">
    <property type="entry name" value="Spermi_synthase"/>
</dbReference>
<dbReference type="Proteomes" id="UP000266273">
    <property type="component" value="Unassembled WGS sequence"/>
</dbReference>
<gene>
    <name evidence="5" type="primary">speE</name>
    <name evidence="10" type="ORF">BXY53_0959</name>
</gene>
<dbReference type="PROSITE" id="PS01330">
    <property type="entry name" value="PABS_1"/>
    <property type="match status" value="1"/>
</dbReference>
<dbReference type="Gene3D" id="3.40.50.150">
    <property type="entry name" value="Vaccinia Virus protein VP39"/>
    <property type="match status" value="1"/>
</dbReference>
<dbReference type="NCBIfam" id="TIGR00417">
    <property type="entry name" value="speE"/>
    <property type="match status" value="1"/>
</dbReference>
<reference evidence="10 11" key="1">
    <citation type="submission" date="2018-08" db="EMBL/GenBank/DDBJ databases">
        <title>Genomic Encyclopedia of Archaeal and Bacterial Type Strains, Phase II (KMG-II): from individual species to whole genera.</title>
        <authorList>
            <person name="Goeker M."/>
        </authorList>
    </citation>
    <scope>NUCLEOTIDE SEQUENCE [LARGE SCALE GENOMIC DNA]</scope>
    <source>
        <strain evidence="10 11">DSM 5002</strain>
    </source>
</reference>
<organism evidence="10 11">
    <name type="scientific">Dichotomicrobium thermohalophilum</name>
    <dbReference type="NCBI Taxonomy" id="933063"/>
    <lineage>
        <taxon>Bacteria</taxon>
        <taxon>Pseudomonadati</taxon>
        <taxon>Pseudomonadota</taxon>
        <taxon>Alphaproteobacteria</taxon>
        <taxon>Hyphomicrobiales</taxon>
        <taxon>Hyphomicrobiaceae</taxon>
        <taxon>Dichotomicrobium</taxon>
    </lineage>
</organism>
<comment type="subunit">
    <text evidence="5">Homodimer or homotetramer.</text>
</comment>
<sequence length="283" mass="31979">MARWIPETLHEHFRFSFKTNNVLYESHTEHQHLIIFENDTFGRVLMLDGVVQLTEEDEFVYHEMMAHPPLMAQPEPKRVLIIGGGDGGVLREVLRHPSVERAVLCEIDQSVIDLSRRYLDFIAQGAFDDPRAEVVIADGTKFVAETDERFDAILVDSTDPIGPAIALFTREFYSSCKRALNEGGVLIAQSGLPFLQGDELRDVQKSFRALFADAAAYMMTTPTYIGGPMALSWGCDDPARRMPERERLKARVDQIKGEMKYYTPDVHLAAFALPAYVARYVHG</sequence>
<evidence type="ECO:0000259" key="9">
    <source>
        <dbReference type="PROSITE" id="PS51006"/>
    </source>
</evidence>
<comment type="caution">
    <text evidence="10">The sequence shown here is derived from an EMBL/GenBank/DDBJ whole genome shotgun (WGS) entry which is preliminary data.</text>
</comment>
<feature type="binding site" evidence="5">
    <location>
        <begin position="138"/>
        <end position="139"/>
    </location>
    <ligand>
        <name>S-methyl-5'-thioadenosine</name>
        <dbReference type="ChEBI" id="CHEBI:17509"/>
    </ligand>
</feature>
<keyword evidence="4 5" id="KW-0620">Polyamine biosynthesis</keyword>
<comment type="pathway">
    <text evidence="5">Amine and polyamine biosynthesis; spermidine biosynthesis; spermidine from putrescine: step 1/1.</text>
</comment>
<feature type="binding site" evidence="5">
    <location>
        <position position="163"/>
    </location>
    <ligand>
        <name>S-methyl-5'-thioadenosine</name>
        <dbReference type="ChEBI" id="CHEBI:17509"/>
    </ligand>
</feature>
<dbReference type="InterPro" id="IPR037163">
    <property type="entry name" value="Spermidine_synt_N_sf"/>
</dbReference>
<evidence type="ECO:0000256" key="2">
    <source>
        <dbReference type="ARBA" id="ARBA00022679"/>
    </source>
</evidence>
<evidence type="ECO:0000256" key="8">
    <source>
        <dbReference type="RuleBase" id="RU003837"/>
    </source>
</evidence>
<dbReference type="InterPro" id="IPR029063">
    <property type="entry name" value="SAM-dependent_MTases_sf"/>
</dbReference>
<evidence type="ECO:0000256" key="3">
    <source>
        <dbReference type="ARBA" id="ARBA00023066"/>
    </source>
</evidence>
<evidence type="ECO:0000256" key="1">
    <source>
        <dbReference type="ARBA" id="ARBA00007867"/>
    </source>
</evidence>
<feature type="active site" description="Proton acceptor" evidence="5 6">
    <location>
        <position position="156"/>
    </location>
</feature>
<dbReference type="GO" id="GO:0004766">
    <property type="term" value="F:spermidine synthase activity"/>
    <property type="evidence" value="ECO:0007669"/>
    <property type="project" value="UniProtKB-UniRule"/>
</dbReference>
<keyword evidence="3 5" id="KW-0745">Spermidine biosynthesis</keyword>
<evidence type="ECO:0000313" key="11">
    <source>
        <dbReference type="Proteomes" id="UP000266273"/>
    </source>
</evidence>
<evidence type="ECO:0000256" key="6">
    <source>
        <dbReference type="PROSITE-ProRule" id="PRU00354"/>
    </source>
</evidence>
<comment type="similarity">
    <text evidence="1 5 7">Belongs to the spermidine/spermine synthase family.</text>
</comment>
<feature type="domain" description="PABS" evidence="9">
    <location>
        <begin position="2"/>
        <end position="236"/>
    </location>
</feature>
<feature type="binding site" evidence="5">
    <location>
        <position position="106"/>
    </location>
    <ligand>
        <name>S-methyl-5'-thioadenosine</name>
        <dbReference type="ChEBI" id="CHEBI:17509"/>
    </ligand>
</feature>
<dbReference type="PROSITE" id="PS51006">
    <property type="entry name" value="PABS_2"/>
    <property type="match status" value="1"/>
</dbReference>
<feature type="binding site" evidence="5">
    <location>
        <position position="62"/>
    </location>
    <ligand>
        <name>spermidine</name>
        <dbReference type="ChEBI" id="CHEBI:57834"/>
    </ligand>
</feature>
<protein>
    <recommendedName>
        <fullName evidence="5">Polyamine aminopropyltransferase</fullName>
    </recommendedName>
    <alternativeName>
        <fullName evidence="5">Putrescine aminopropyltransferase</fullName>
        <shortName evidence="5">PAPT</shortName>
    </alternativeName>
    <alternativeName>
        <fullName evidence="5">Spermidine synthase</fullName>
        <shortName evidence="5">SPDS</shortName>
        <shortName evidence="5">SPDSY</shortName>
        <ecNumber evidence="5">2.5.1.16</ecNumber>
    </alternativeName>
</protein>
<dbReference type="InterPro" id="IPR030374">
    <property type="entry name" value="PABS"/>
</dbReference>
<accession>A0A397Q4K1</accession>
<dbReference type="GO" id="GO:0005829">
    <property type="term" value="C:cytosol"/>
    <property type="evidence" value="ECO:0007669"/>
    <property type="project" value="TreeGrafter"/>
</dbReference>
<proteinExistence type="inferred from homology"/>
<dbReference type="Pfam" id="PF17284">
    <property type="entry name" value="Spermine_synt_N"/>
    <property type="match status" value="1"/>
</dbReference>
<comment type="function">
    <text evidence="5">Catalyzes the irreversible transfer of a propylamine group from the amino donor S-adenosylmethioninamine (decarboxy-AdoMet) to putrescine (1,4-diaminobutane) to yield spermidine.</text>
</comment>
<keyword evidence="2 5" id="KW-0808">Transferase</keyword>
<dbReference type="HAMAP" id="MF_00198">
    <property type="entry name" value="Spermidine_synth"/>
    <property type="match status" value="1"/>
</dbReference>